<sequence>MKKYLLALLLLFLSVQCASNKNSERARIEKEYKIPKFSNDSAQDLAYNLAVMIDDLKKSIENGEEITKNTIQSKVMNFISENKSKGEFMSLEDTKKMTNWTMDLLKEFIDLD</sequence>
<evidence type="ECO:0000313" key="2">
    <source>
        <dbReference type="EMBL" id="MET3732096.1"/>
    </source>
</evidence>
<evidence type="ECO:0000256" key="1">
    <source>
        <dbReference type="SAM" id="SignalP"/>
    </source>
</evidence>
<gene>
    <name evidence="2" type="ORF">ABID46_001680</name>
</gene>
<keyword evidence="3" id="KW-1185">Reference proteome</keyword>
<feature type="chain" id="PRO_5046003784" evidence="1">
    <location>
        <begin position="19"/>
        <end position="112"/>
    </location>
</feature>
<reference evidence="2 3" key="1">
    <citation type="submission" date="2024-06" db="EMBL/GenBank/DDBJ databases">
        <title>Genomic Encyclopedia of Type Strains, Phase IV (KMG-IV): sequencing the most valuable type-strain genomes for metagenomic binning, comparative biology and taxonomic classification.</title>
        <authorList>
            <person name="Goeker M."/>
        </authorList>
    </citation>
    <scope>NUCLEOTIDE SEQUENCE [LARGE SCALE GENOMIC DNA]</scope>
    <source>
        <strain evidence="2 3">DSM 29388</strain>
    </source>
</reference>
<comment type="caution">
    <text evidence="2">The sequence shown here is derived from an EMBL/GenBank/DDBJ whole genome shotgun (WGS) entry which is preliminary data.</text>
</comment>
<evidence type="ECO:0000313" key="3">
    <source>
        <dbReference type="Proteomes" id="UP001549146"/>
    </source>
</evidence>
<feature type="signal peptide" evidence="1">
    <location>
        <begin position="1"/>
        <end position="18"/>
    </location>
</feature>
<protein>
    <submittedName>
        <fullName evidence="2">Uncharacterized protein YcfL</fullName>
    </submittedName>
</protein>
<organism evidence="2 3">
    <name type="scientific">Moheibacter stercoris</name>
    <dbReference type="NCBI Taxonomy" id="1628251"/>
    <lineage>
        <taxon>Bacteria</taxon>
        <taxon>Pseudomonadati</taxon>
        <taxon>Bacteroidota</taxon>
        <taxon>Flavobacteriia</taxon>
        <taxon>Flavobacteriales</taxon>
        <taxon>Weeksellaceae</taxon>
        <taxon>Moheibacter</taxon>
    </lineage>
</organism>
<dbReference type="Proteomes" id="UP001549146">
    <property type="component" value="Unassembled WGS sequence"/>
</dbReference>
<name>A0ABV2LU56_9FLAO</name>
<proteinExistence type="predicted"/>
<dbReference type="EMBL" id="JBEPMO010000008">
    <property type="protein sequence ID" value="MET3732096.1"/>
    <property type="molecule type" value="Genomic_DNA"/>
</dbReference>
<dbReference type="RefSeq" id="WP_354508978.1">
    <property type="nucleotide sequence ID" value="NZ_JBEPMO010000008.1"/>
</dbReference>
<accession>A0ABV2LU56</accession>
<keyword evidence="1" id="KW-0732">Signal</keyword>